<evidence type="ECO:0000313" key="2">
    <source>
        <dbReference type="Proteomes" id="UP001244341"/>
    </source>
</evidence>
<accession>A0ABY8UDB9</accession>
<reference evidence="1 2" key="1">
    <citation type="submission" date="2023-05" db="EMBL/GenBank/DDBJ databases">
        <title>A 100% complete, gapless, phased diploid assembly of the Scenedesmus obliquus UTEX 3031 genome.</title>
        <authorList>
            <person name="Biondi T.C."/>
            <person name="Hanschen E.R."/>
            <person name="Kwon T."/>
            <person name="Eng W."/>
            <person name="Kruse C.P.S."/>
            <person name="Koehler S.I."/>
            <person name="Kunde Y."/>
            <person name="Gleasner C.D."/>
            <person name="You Mak K.T."/>
            <person name="Polle J."/>
            <person name="Hovde B.T."/>
            <person name="Starkenburg S.R."/>
        </authorList>
    </citation>
    <scope>NUCLEOTIDE SEQUENCE [LARGE SCALE GENOMIC DNA]</scope>
    <source>
        <strain evidence="1 2">DOE0152z</strain>
    </source>
</reference>
<protein>
    <submittedName>
        <fullName evidence="1">Uncharacterized protein</fullName>
    </submittedName>
</protein>
<organism evidence="1 2">
    <name type="scientific">Tetradesmus obliquus</name>
    <name type="common">Green alga</name>
    <name type="synonym">Acutodesmus obliquus</name>
    <dbReference type="NCBI Taxonomy" id="3088"/>
    <lineage>
        <taxon>Eukaryota</taxon>
        <taxon>Viridiplantae</taxon>
        <taxon>Chlorophyta</taxon>
        <taxon>core chlorophytes</taxon>
        <taxon>Chlorophyceae</taxon>
        <taxon>CS clade</taxon>
        <taxon>Sphaeropleales</taxon>
        <taxon>Scenedesmaceae</taxon>
        <taxon>Tetradesmus</taxon>
    </lineage>
</organism>
<name>A0ABY8UDB9_TETOB</name>
<sequence>MHVHPRDRLIVLDASHILSPDMLAALLAPERPQPAVGAAAAAAVRAAAARAGSCGAIPVEGVAALLGLQMLSFLLAVCNVLCN</sequence>
<dbReference type="Proteomes" id="UP001244341">
    <property type="component" value="Chromosome 10b"/>
</dbReference>
<evidence type="ECO:0000313" key="1">
    <source>
        <dbReference type="EMBL" id="WIA18653.1"/>
    </source>
</evidence>
<keyword evidence="2" id="KW-1185">Reference proteome</keyword>
<dbReference type="EMBL" id="CP126217">
    <property type="protein sequence ID" value="WIA18653.1"/>
    <property type="molecule type" value="Genomic_DNA"/>
</dbReference>
<gene>
    <name evidence="1" type="ORF">OEZ85_003358</name>
</gene>
<proteinExistence type="predicted"/>